<dbReference type="EMBL" id="FNRJ01000008">
    <property type="protein sequence ID" value="SEA83608.1"/>
    <property type="molecule type" value="Genomic_DNA"/>
</dbReference>
<name>A0A1H4EFW8_9GAMM</name>
<dbReference type="Proteomes" id="UP000242469">
    <property type="component" value="Unassembled WGS sequence"/>
</dbReference>
<dbReference type="SUPFAM" id="SSF51735">
    <property type="entry name" value="NAD(P)-binding Rossmann-fold domains"/>
    <property type="match status" value="1"/>
</dbReference>
<dbReference type="InterPro" id="IPR036291">
    <property type="entry name" value="NAD(P)-bd_dom_sf"/>
</dbReference>
<dbReference type="InterPro" id="IPR002347">
    <property type="entry name" value="SDR_fam"/>
</dbReference>
<keyword evidence="5" id="KW-1185">Reference proteome</keyword>
<keyword evidence="2" id="KW-0560">Oxidoreductase</keyword>
<dbReference type="GO" id="GO:0016491">
    <property type="term" value="F:oxidoreductase activity"/>
    <property type="evidence" value="ECO:0007669"/>
    <property type="project" value="UniProtKB-KW"/>
</dbReference>
<dbReference type="InterPro" id="IPR020904">
    <property type="entry name" value="Sc_DH/Rdtase_CS"/>
</dbReference>
<dbReference type="PANTHER" id="PTHR43976">
    <property type="entry name" value="SHORT CHAIN DEHYDROGENASE"/>
    <property type="match status" value="1"/>
</dbReference>
<dbReference type="PANTHER" id="PTHR43976:SF16">
    <property type="entry name" value="SHORT-CHAIN DEHYDROGENASE_REDUCTASE FAMILY PROTEIN"/>
    <property type="match status" value="1"/>
</dbReference>
<dbReference type="Pfam" id="PF00106">
    <property type="entry name" value="adh_short"/>
    <property type="match status" value="1"/>
</dbReference>
<evidence type="ECO:0000313" key="5">
    <source>
        <dbReference type="Proteomes" id="UP000242469"/>
    </source>
</evidence>
<proteinExistence type="inferred from homology"/>
<dbReference type="STRING" id="1122198.SAMN02745729_10857"/>
<protein>
    <submittedName>
        <fullName evidence="4">NAD(P)-dependent dehydrogenase, short-chain alcohol dehydrogenase family</fullName>
    </submittedName>
</protein>
<organism evidence="4 5">
    <name type="scientific">Marinobacterium iners DSM 11526</name>
    <dbReference type="NCBI Taxonomy" id="1122198"/>
    <lineage>
        <taxon>Bacteria</taxon>
        <taxon>Pseudomonadati</taxon>
        <taxon>Pseudomonadota</taxon>
        <taxon>Gammaproteobacteria</taxon>
        <taxon>Oceanospirillales</taxon>
        <taxon>Oceanospirillaceae</taxon>
        <taxon>Marinobacterium</taxon>
    </lineage>
</organism>
<dbReference type="SMART" id="SM00822">
    <property type="entry name" value="PKS_KR"/>
    <property type="match status" value="1"/>
</dbReference>
<dbReference type="CDD" id="cd05374">
    <property type="entry name" value="17beta-HSD-like_SDR_c"/>
    <property type="match status" value="1"/>
</dbReference>
<dbReference type="InterPro" id="IPR051911">
    <property type="entry name" value="SDR_oxidoreductase"/>
</dbReference>
<dbReference type="InterPro" id="IPR057326">
    <property type="entry name" value="KR_dom"/>
</dbReference>
<evidence type="ECO:0000256" key="1">
    <source>
        <dbReference type="ARBA" id="ARBA00006484"/>
    </source>
</evidence>
<dbReference type="PRINTS" id="PR00081">
    <property type="entry name" value="GDHRDH"/>
</dbReference>
<comment type="similarity">
    <text evidence="1">Belongs to the short-chain dehydrogenases/reductases (SDR) family.</text>
</comment>
<evidence type="ECO:0000259" key="3">
    <source>
        <dbReference type="SMART" id="SM00822"/>
    </source>
</evidence>
<dbReference type="AlphaFoldDB" id="A0A1H4EFW8"/>
<reference evidence="5" key="1">
    <citation type="submission" date="2016-10" db="EMBL/GenBank/DDBJ databases">
        <authorList>
            <person name="Varghese N."/>
            <person name="Submissions S."/>
        </authorList>
    </citation>
    <scope>NUCLEOTIDE SEQUENCE [LARGE SCALE GENOMIC DNA]</scope>
    <source>
        <strain evidence="5">DSM 11526</strain>
    </source>
</reference>
<sequence length="282" mass="31173">MEKTILVTGCSTGIGRHCALELKKAGWRVLATVRSPEDIASLEAQGLESFVLDLDSSESVRAGFEQAMMLTGGRLDALFNNGAYGQPGAVEDLSREVLRAQFETNLFGWVELTNLVIPVMRRQQRGRIVMNSSVLGLVAMKYRGAYNASKFALEGITDTYRQELHGSGIHISLIEPGPITSAFRENALVAFKRNIDTEHSAHADTYRGVLNRLEAGEQEGSAFTLPPEAVFKALQSALTARTPRVRYYVTVPTYLLGYLRRVLPARWLDALLRRAAEKENAD</sequence>
<gene>
    <name evidence="4" type="ORF">SAMN02745729_10857</name>
</gene>
<evidence type="ECO:0000256" key="2">
    <source>
        <dbReference type="ARBA" id="ARBA00023002"/>
    </source>
</evidence>
<feature type="domain" description="Ketoreductase" evidence="3">
    <location>
        <begin position="3"/>
        <end position="182"/>
    </location>
</feature>
<evidence type="ECO:0000313" key="4">
    <source>
        <dbReference type="EMBL" id="SEA83608.1"/>
    </source>
</evidence>
<dbReference type="NCBIfam" id="NF004649">
    <property type="entry name" value="PRK05993.1"/>
    <property type="match status" value="1"/>
</dbReference>
<accession>A0A1H4EFW8</accession>
<dbReference type="PROSITE" id="PS00061">
    <property type="entry name" value="ADH_SHORT"/>
    <property type="match status" value="1"/>
</dbReference>
<dbReference type="RefSeq" id="WP_217632990.1">
    <property type="nucleotide sequence ID" value="NZ_FNRJ01000008.1"/>
</dbReference>
<dbReference type="Gene3D" id="3.40.50.720">
    <property type="entry name" value="NAD(P)-binding Rossmann-like Domain"/>
    <property type="match status" value="1"/>
</dbReference>